<dbReference type="InterPro" id="IPR011993">
    <property type="entry name" value="PH-like_dom_sf"/>
</dbReference>
<proteinExistence type="predicted"/>
<feature type="domain" description="Serine/threonine-protein phosphatase 4 regulatory subunit 3-like central" evidence="4">
    <location>
        <begin position="155"/>
        <end position="641"/>
    </location>
</feature>
<dbReference type="Pfam" id="PF04802">
    <property type="entry name" value="PP4R3"/>
    <property type="match status" value="1"/>
</dbReference>
<dbReference type="eggNOG" id="KOG2175">
    <property type="taxonomic scope" value="Eukaryota"/>
</dbReference>
<gene>
    <name evidence="5" type="ORF">TTHERM_00196010</name>
</gene>
<dbReference type="GO" id="GO:0030289">
    <property type="term" value="C:protein phosphatase 4 complex"/>
    <property type="evidence" value="ECO:0007669"/>
    <property type="project" value="TreeGrafter"/>
</dbReference>
<feature type="region of interest" description="Disordered" evidence="3">
    <location>
        <begin position="698"/>
        <end position="732"/>
    </location>
</feature>
<dbReference type="Gene3D" id="2.30.29.30">
    <property type="entry name" value="Pleckstrin-homology domain (PH domain)/Phosphotyrosine-binding domain (PTB)"/>
    <property type="match status" value="1"/>
</dbReference>
<evidence type="ECO:0000313" key="6">
    <source>
        <dbReference type="Proteomes" id="UP000009168"/>
    </source>
</evidence>
<dbReference type="GeneID" id="7830593"/>
<dbReference type="PANTHER" id="PTHR23318">
    <property type="entry name" value="ATP SYNTHASE GAMMA-RELATED"/>
    <property type="match status" value="1"/>
</dbReference>
<dbReference type="PANTHER" id="PTHR23318:SF0">
    <property type="entry name" value="SERINE_THREONINE-PROTEIN PHOSPHATASE 4 REGULATORY SUBUNIT 3"/>
    <property type="match status" value="1"/>
</dbReference>
<dbReference type="InterPro" id="IPR006887">
    <property type="entry name" value="P4R3-like_central_dom"/>
</dbReference>
<dbReference type="HOGENOM" id="CLU_359655_0_0_1"/>
<organism evidence="5 6">
    <name type="scientific">Tetrahymena thermophila (strain SB210)</name>
    <dbReference type="NCBI Taxonomy" id="312017"/>
    <lineage>
        <taxon>Eukaryota</taxon>
        <taxon>Sar</taxon>
        <taxon>Alveolata</taxon>
        <taxon>Ciliophora</taxon>
        <taxon>Intramacronucleata</taxon>
        <taxon>Oligohymenophorea</taxon>
        <taxon>Hymenostomatida</taxon>
        <taxon>Tetrahymenina</taxon>
        <taxon>Tetrahymenidae</taxon>
        <taxon>Tetrahymena</taxon>
    </lineage>
</organism>
<reference evidence="6" key="1">
    <citation type="journal article" date="2006" name="PLoS Biol.">
        <title>Macronuclear genome sequence of the ciliate Tetrahymena thermophila, a model eukaryote.</title>
        <authorList>
            <person name="Eisen J.A."/>
            <person name="Coyne R.S."/>
            <person name="Wu M."/>
            <person name="Wu D."/>
            <person name="Thiagarajan M."/>
            <person name="Wortman J.R."/>
            <person name="Badger J.H."/>
            <person name="Ren Q."/>
            <person name="Amedeo P."/>
            <person name="Jones K.M."/>
            <person name="Tallon L.J."/>
            <person name="Delcher A.L."/>
            <person name="Salzberg S.L."/>
            <person name="Silva J.C."/>
            <person name="Haas B.J."/>
            <person name="Majoros W.H."/>
            <person name="Farzad M."/>
            <person name="Carlton J.M."/>
            <person name="Smith R.K. Jr."/>
            <person name="Garg J."/>
            <person name="Pearlman R.E."/>
            <person name="Karrer K.M."/>
            <person name="Sun L."/>
            <person name="Manning G."/>
            <person name="Elde N.C."/>
            <person name="Turkewitz A.P."/>
            <person name="Asai D.J."/>
            <person name="Wilkes D.E."/>
            <person name="Wang Y."/>
            <person name="Cai H."/>
            <person name="Collins K."/>
            <person name="Stewart B.A."/>
            <person name="Lee S.R."/>
            <person name="Wilamowska K."/>
            <person name="Weinberg Z."/>
            <person name="Ruzzo W.L."/>
            <person name="Wloga D."/>
            <person name="Gaertig J."/>
            <person name="Frankel J."/>
            <person name="Tsao C.-C."/>
            <person name="Gorovsky M.A."/>
            <person name="Keeling P.J."/>
            <person name="Waller R.F."/>
            <person name="Patron N.J."/>
            <person name="Cherry J.M."/>
            <person name="Stover N.A."/>
            <person name="Krieger C.J."/>
            <person name="del Toro C."/>
            <person name="Ryder H.F."/>
            <person name="Williamson S.C."/>
            <person name="Barbeau R.A."/>
            <person name="Hamilton E.P."/>
            <person name="Orias E."/>
        </authorList>
    </citation>
    <scope>NUCLEOTIDE SEQUENCE [LARGE SCALE GENOMIC DNA]</scope>
    <source>
        <strain evidence="6">SB210</strain>
    </source>
</reference>
<dbReference type="STRING" id="312017.Q23K33"/>
<evidence type="ECO:0000259" key="4">
    <source>
        <dbReference type="Pfam" id="PF04802"/>
    </source>
</evidence>
<accession>Q23K33</accession>
<dbReference type="InterPro" id="IPR051137">
    <property type="entry name" value="PP4R3-like"/>
</dbReference>
<dbReference type="AlphaFoldDB" id="Q23K33"/>
<evidence type="ECO:0000256" key="1">
    <source>
        <dbReference type="ARBA" id="ARBA00004123"/>
    </source>
</evidence>
<feature type="compositionally biased region" description="Low complexity" evidence="3">
    <location>
        <begin position="703"/>
        <end position="716"/>
    </location>
</feature>
<evidence type="ECO:0000256" key="2">
    <source>
        <dbReference type="ARBA" id="ARBA00023242"/>
    </source>
</evidence>
<dbReference type="EMBL" id="GG662673">
    <property type="protein sequence ID" value="EAR97010.2"/>
    <property type="molecule type" value="Genomic_DNA"/>
</dbReference>
<keyword evidence="6" id="KW-1185">Reference proteome</keyword>
<dbReference type="RefSeq" id="XP_001017255.2">
    <property type="nucleotide sequence ID" value="XM_001017255.2"/>
</dbReference>
<comment type="subcellular location">
    <subcellularLocation>
        <location evidence="1">Nucleus</location>
    </subcellularLocation>
</comment>
<dbReference type="GO" id="GO:0005654">
    <property type="term" value="C:nucleoplasm"/>
    <property type="evidence" value="ECO:0007669"/>
    <property type="project" value="TreeGrafter"/>
</dbReference>
<dbReference type="Proteomes" id="UP000009168">
    <property type="component" value="Unassembled WGS sequence"/>
</dbReference>
<evidence type="ECO:0000313" key="5">
    <source>
        <dbReference type="EMBL" id="EAR97010.2"/>
    </source>
</evidence>
<sequence>MSYPAPYNPIEGIPEIFRAKLFKLDQQSNTWRDIGLGYPKIIQTSSSEGYLLKFYLEKNKSEVFSENLSNDLIIENPKEKQITISNDLTEDDIAISFQNEAGRLALWKQIKEVKSNISYQKQEDEFRSYKKQFEEAEEEGQFILPIPNINNLEAFLKILMDTPAEDRNVISSEMMVRQSVLFRNFREVFNKCEKENNLDALNTLCQIFKSLIFYSEHELLQVLLNEENYILTFGILEYDEQMYNKQKETHRQFFQKRAKFLSVVQFKDQSKLDDIHFNFRLQYLRDSALAHILDESTLNLMNLISQRIYKNLIQYIITSREMISQILNALNLKDYQSLCMVYDMFQSMKNMDNFLETSISIYDAFYERTIFEMLDSFLRNYEKPNQGNQMQSFGIQRKKQQILDENQLEMIPQMIVSILIQYMNNKPQLLLKYMRSMEEKVQKYKFFQLICESVMNQKYTNNQLYFSDLLKLILENSVKNDEDYVFIEQFLQIHLGKMLDIFYTADYSEEKIFGRILLIDIIVNILKNLDNICMCIPNLTYEVFFSIPQKMLPLFHKNLKHLHSQIISLYISYIEINKPEFHQVLYDVLVPLTTYLVKKIKNKNNLIYSEIIKLFKLAQTSQILISGLQQIHLQFEKNIVYQHFLNDIRKSIPPEENNSSQATNSLFNITNVKISLDSHKRFDNILGKDEIDIDFIRKSSQNSSPKSPVGSNSSSPIKQSQNFNNYEDDDHEVQDIVQKRFKSSSQ</sequence>
<dbReference type="KEGG" id="tet:TTHERM_00196010"/>
<protein>
    <submittedName>
        <fullName evidence="5">Component of IIS longevity pathway SMK-1 protein</fullName>
    </submittedName>
</protein>
<keyword evidence="2" id="KW-0539">Nucleus</keyword>
<name>Q23K33_TETTS</name>
<dbReference type="GO" id="GO:0072542">
    <property type="term" value="F:protein phosphatase activator activity"/>
    <property type="evidence" value="ECO:0007669"/>
    <property type="project" value="TreeGrafter"/>
</dbReference>
<dbReference type="InParanoid" id="Q23K33"/>
<dbReference type="OrthoDB" id="313529at2759"/>
<evidence type="ECO:0000256" key="3">
    <source>
        <dbReference type="SAM" id="MobiDB-lite"/>
    </source>
</evidence>